<dbReference type="InterPro" id="IPR000286">
    <property type="entry name" value="HDACs"/>
</dbReference>
<dbReference type="KEGG" id="dbr:Deba_1910"/>
<dbReference type="EMBL" id="CP002085">
    <property type="protein sequence ID" value="ADK85275.1"/>
    <property type="molecule type" value="Genomic_DNA"/>
</dbReference>
<dbReference type="HOGENOM" id="CLU_007727_8_2_7"/>
<accession>E1QL10</accession>
<dbReference type="InterPro" id="IPR023696">
    <property type="entry name" value="Ureohydrolase_dom_sf"/>
</dbReference>
<dbReference type="RefSeq" id="WP_013258716.1">
    <property type="nucleotide sequence ID" value="NC_014365.1"/>
</dbReference>
<comment type="similarity">
    <text evidence="1">Belongs to the histone deacetylase family.</text>
</comment>
<dbReference type="InterPro" id="IPR023801">
    <property type="entry name" value="His_deacetylse_dom"/>
</dbReference>
<gene>
    <name evidence="3" type="ordered locus">Deba_1910</name>
</gene>
<dbReference type="PANTHER" id="PTHR10625:SF11">
    <property type="entry name" value="HISTONE DEACETYLASE 14, CHLOROPLASTIC"/>
    <property type="match status" value="1"/>
</dbReference>
<dbReference type="GO" id="GO:0004407">
    <property type="term" value="F:histone deacetylase activity"/>
    <property type="evidence" value="ECO:0007669"/>
    <property type="project" value="TreeGrafter"/>
</dbReference>
<dbReference type="OrthoDB" id="9808367at2"/>
<dbReference type="GO" id="GO:0005737">
    <property type="term" value="C:cytoplasm"/>
    <property type="evidence" value="ECO:0007669"/>
    <property type="project" value="TreeGrafter"/>
</dbReference>
<dbReference type="PANTHER" id="PTHR10625">
    <property type="entry name" value="HISTONE DEACETYLASE HDAC1-RELATED"/>
    <property type="match status" value="1"/>
</dbReference>
<feature type="domain" description="Histone deacetylase" evidence="2">
    <location>
        <begin position="20"/>
        <end position="307"/>
    </location>
</feature>
<dbReference type="CDD" id="cd09992">
    <property type="entry name" value="HDAC_classII"/>
    <property type="match status" value="1"/>
</dbReference>
<organism evidence="3 4">
    <name type="scientific">Desulfarculus baarsii (strain ATCC 33931 / DSM 2075 / LMG 7858 / VKM B-1802 / 2st14)</name>
    <dbReference type="NCBI Taxonomy" id="644282"/>
    <lineage>
        <taxon>Bacteria</taxon>
        <taxon>Pseudomonadati</taxon>
        <taxon>Thermodesulfobacteriota</taxon>
        <taxon>Desulfarculia</taxon>
        <taxon>Desulfarculales</taxon>
        <taxon>Desulfarculaceae</taxon>
        <taxon>Desulfarculus</taxon>
    </lineage>
</organism>
<evidence type="ECO:0000256" key="1">
    <source>
        <dbReference type="ARBA" id="ARBA00005947"/>
    </source>
</evidence>
<reference evidence="3 4" key="1">
    <citation type="journal article" date="2010" name="Stand. Genomic Sci.">
        <title>Complete genome sequence of Desulfarculus baarsii type strain (2st14).</title>
        <authorList>
            <person name="Sun H."/>
            <person name="Spring S."/>
            <person name="Lapidus A."/>
            <person name="Davenport K."/>
            <person name="Del Rio T.G."/>
            <person name="Tice H."/>
            <person name="Nolan M."/>
            <person name="Copeland A."/>
            <person name="Cheng J.F."/>
            <person name="Lucas S."/>
            <person name="Tapia R."/>
            <person name="Goodwin L."/>
            <person name="Pitluck S."/>
            <person name="Ivanova N."/>
            <person name="Pagani I."/>
            <person name="Mavromatis K."/>
            <person name="Ovchinnikova G."/>
            <person name="Pati A."/>
            <person name="Chen A."/>
            <person name="Palaniappan K."/>
            <person name="Hauser L."/>
            <person name="Chang Y.J."/>
            <person name="Jeffries C.D."/>
            <person name="Detter J.C."/>
            <person name="Han C."/>
            <person name="Rohde M."/>
            <person name="Brambilla E."/>
            <person name="Goker M."/>
            <person name="Woyke T."/>
            <person name="Bristow J."/>
            <person name="Eisen J.A."/>
            <person name="Markowitz V."/>
            <person name="Hugenholtz P."/>
            <person name="Kyrpides N.C."/>
            <person name="Klenk H.P."/>
            <person name="Land M."/>
        </authorList>
    </citation>
    <scope>NUCLEOTIDE SEQUENCE [LARGE SCALE GENOMIC DNA]</scope>
    <source>
        <strain evidence="4">ATCC 33931 / DSM 2075 / LMG 7858 / VKM B-1802 / 2st14</strain>
    </source>
</reference>
<keyword evidence="4" id="KW-1185">Reference proteome</keyword>
<dbReference type="AlphaFoldDB" id="E1QL10"/>
<dbReference type="eggNOG" id="COG0123">
    <property type="taxonomic scope" value="Bacteria"/>
</dbReference>
<dbReference type="GO" id="GO:0040029">
    <property type="term" value="P:epigenetic regulation of gene expression"/>
    <property type="evidence" value="ECO:0007669"/>
    <property type="project" value="TreeGrafter"/>
</dbReference>
<proteinExistence type="inferred from homology"/>
<dbReference type="SUPFAM" id="SSF52768">
    <property type="entry name" value="Arginase/deacetylase"/>
    <property type="match status" value="1"/>
</dbReference>
<sequence>MHIGLVHHPVFQEHDPGRFHVEVPGRLRVLDQAMRGWTGLRNCQRMPLRQATEAELRRVHHPAHIARVAATEGKHTALDADTGVSPRSFEAALLAAGSLIDLCDRAMIGHFYNGMALVRPPGHHATPDRAMGFCLFNNVAVAAAHLIEARGLERVLIVDWDVHHGNGTEDTFYSEGRVMYFSTHQSPMYPGSGPVSAVGSGAGEGRTVNAPMSAGRGDLEYIRVFKDLLTPIARCFKPQFILVSAGFDAHHEDPLGGMRITSSGFAALTQILMELSSEFCPGRLVLTLEGGYAVSALARSVLACLDVLAGRREDELIAQAAEVEPPRIIARSREIMGGYWSLD</sequence>
<protein>
    <submittedName>
        <fullName evidence="3">Histone deacetylase superfamily</fullName>
    </submittedName>
</protein>
<dbReference type="Pfam" id="PF00850">
    <property type="entry name" value="Hist_deacetyl"/>
    <property type="match status" value="1"/>
</dbReference>
<evidence type="ECO:0000313" key="3">
    <source>
        <dbReference type="EMBL" id="ADK85275.1"/>
    </source>
</evidence>
<dbReference type="InterPro" id="IPR037138">
    <property type="entry name" value="His_deacetylse_dom_sf"/>
</dbReference>
<dbReference type="STRING" id="644282.Deba_1910"/>
<dbReference type="Proteomes" id="UP000009047">
    <property type="component" value="Chromosome"/>
</dbReference>
<dbReference type="PRINTS" id="PR01270">
    <property type="entry name" value="HDASUPER"/>
</dbReference>
<evidence type="ECO:0000259" key="2">
    <source>
        <dbReference type="Pfam" id="PF00850"/>
    </source>
</evidence>
<dbReference type="Gene3D" id="3.40.800.20">
    <property type="entry name" value="Histone deacetylase domain"/>
    <property type="match status" value="1"/>
</dbReference>
<evidence type="ECO:0000313" key="4">
    <source>
        <dbReference type="Proteomes" id="UP000009047"/>
    </source>
</evidence>
<name>E1QL10_DESB2</name>